<dbReference type="PANTHER" id="PTHR46268">
    <property type="entry name" value="STRESS RESPONSE PROTEIN NHAX"/>
    <property type="match status" value="1"/>
</dbReference>
<comment type="caution">
    <text evidence="3">The sequence shown here is derived from an EMBL/GenBank/DDBJ whole genome shotgun (WGS) entry which is preliminary data.</text>
</comment>
<evidence type="ECO:0000313" key="3">
    <source>
        <dbReference type="EMBL" id="MCU4752061.1"/>
    </source>
</evidence>
<dbReference type="PANTHER" id="PTHR46268:SF6">
    <property type="entry name" value="UNIVERSAL STRESS PROTEIN UP12"/>
    <property type="match status" value="1"/>
</dbReference>
<dbReference type="InterPro" id="IPR006016">
    <property type="entry name" value="UspA"/>
</dbReference>
<feature type="domain" description="UspA" evidence="2">
    <location>
        <begin position="1"/>
        <end position="141"/>
    </location>
</feature>
<organism evidence="3 4">
    <name type="scientific">Natronosalvus hydrolyticus</name>
    <dbReference type="NCBI Taxonomy" id="2979988"/>
    <lineage>
        <taxon>Archaea</taxon>
        <taxon>Methanobacteriati</taxon>
        <taxon>Methanobacteriota</taxon>
        <taxon>Stenosarchaea group</taxon>
        <taxon>Halobacteria</taxon>
        <taxon>Halobacteriales</taxon>
        <taxon>Natrialbaceae</taxon>
        <taxon>Natronosalvus</taxon>
    </lineage>
</organism>
<dbReference type="AlphaFoldDB" id="A0AAP2Z7M4"/>
<sequence length="147" mass="15456">MYDNILLPTDGSDTVEQTIEHALPIARDNDATIHAISVVDTRIVQAATGDTREKITSQLEDGASSATAAVAARASKAGLETVESVERGTPAKAILEYAAESDIDLIVIGTHGKSPREKQITMGSVSERVVDRSPVPVFVVRGAEGST</sequence>
<protein>
    <submittedName>
        <fullName evidence="3">Universal stress protein</fullName>
    </submittedName>
</protein>
<gene>
    <name evidence="3" type="ORF">OB919_08695</name>
</gene>
<dbReference type="SUPFAM" id="SSF52402">
    <property type="entry name" value="Adenine nucleotide alpha hydrolases-like"/>
    <property type="match status" value="1"/>
</dbReference>
<dbReference type="Pfam" id="PF00582">
    <property type="entry name" value="Usp"/>
    <property type="match status" value="1"/>
</dbReference>
<comment type="similarity">
    <text evidence="1">Belongs to the universal stress protein A family.</text>
</comment>
<proteinExistence type="inferred from homology"/>
<dbReference type="EMBL" id="JAOPJZ010000005">
    <property type="protein sequence ID" value="MCU4752061.1"/>
    <property type="molecule type" value="Genomic_DNA"/>
</dbReference>
<accession>A0AAP2Z7M4</accession>
<evidence type="ECO:0000256" key="1">
    <source>
        <dbReference type="ARBA" id="ARBA00008791"/>
    </source>
</evidence>
<dbReference type="Proteomes" id="UP001321047">
    <property type="component" value="Unassembled WGS sequence"/>
</dbReference>
<name>A0AAP2Z7M4_9EURY</name>
<dbReference type="Gene3D" id="3.40.50.620">
    <property type="entry name" value="HUPs"/>
    <property type="match status" value="1"/>
</dbReference>
<evidence type="ECO:0000259" key="2">
    <source>
        <dbReference type="Pfam" id="PF00582"/>
    </source>
</evidence>
<dbReference type="RefSeq" id="WP_342808403.1">
    <property type="nucleotide sequence ID" value="NZ_JAOPJZ010000005.1"/>
</dbReference>
<dbReference type="InterPro" id="IPR014729">
    <property type="entry name" value="Rossmann-like_a/b/a_fold"/>
</dbReference>
<dbReference type="InterPro" id="IPR006015">
    <property type="entry name" value="Universal_stress_UspA"/>
</dbReference>
<reference evidence="3 4" key="1">
    <citation type="submission" date="2022-09" db="EMBL/GenBank/DDBJ databases">
        <title>Enrichment on poylsaccharides allowed isolation of novel metabolic and taxonomic groups of Haloarchaea.</title>
        <authorList>
            <person name="Sorokin D.Y."/>
            <person name="Elcheninov A.G."/>
            <person name="Khizhniak T.V."/>
            <person name="Kolganova T.V."/>
            <person name="Kublanov I.V."/>
        </authorList>
    </citation>
    <scope>NUCLEOTIDE SEQUENCE [LARGE SCALE GENOMIC DNA]</scope>
    <source>
        <strain evidence="3 4">AArc-curdl1</strain>
    </source>
</reference>
<keyword evidence="4" id="KW-1185">Reference proteome</keyword>
<dbReference type="CDD" id="cd00293">
    <property type="entry name" value="USP-like"/>
    <property type="match status" value="1"/>
</dbReference>
<dbReference type="PRINTS" id="PR01438">
    <property type="entry name" value="UNVRSLSTRESS"/>
</dbReference>
<evidence type="ECO:0000313" key="4">
    <source>
        <dbReference type="Proteomes" id="UP001321047"/>
    </source>
</evidence>